<dbReference type="GO" id="GO:0045893">
    <property type="term" value="P:positive regulation of DNA-templated transcription"/>
    <property type="evidence" value="ECO:0007669"/>
    <property type="project" value="InterPro"/>
</dbReference>
<keyword evidence="4" id="KW-0238">DNA-binding</keyword>
<evidence type="ECO:0000256" key="4">
    <source>
        <dbReference type="ARBA" id="ARBA00023125"/>
    </source>
</evidence>
<dbReference type="PRINTS" id="PR00040">
    <property type="entry name" value="HTHMERR"/>
</dbReference>
<dbReference type="Pfam" id="PF09278">
    <property type="entry name" value="MerR-DNA-bind"/>
    <property type="match status" value="1"/>
</dbReference>
<reference evidence="8" key="1">
    <citation type="submission" date="2016-04" db="EMBL/GenBank/DDBJ databases">
        <authorList>
            <person name="Tagini F."/>
        </authorList>
    </citation>
    <scope>NUCLEOTIDE SEQUENCE [LARGE SCALE GENOMIC DNA]</scope>
    <source>
        <strain evidence="8">CHUV0807</strain>
    </source>
</reference>
<dbReference type="InterPro" id="IPR011789">
    <property type="entry name" value="CueR"/>
</dbReference>
<protein>
    <submittedName>
        <fullName evidence="7">Cu(I)-responsive transcriptional regulator</fullName>
    </submittedName>
</protein>
<keyword evidence="2" id="KW-0963">Cytoplasm</keyword>
<feature type="domain" description="HTH merR-type" evidence="6">
    <location>
        <begin position="1"/>
        <end position="69"/>
    </location>
</feature>
<dbReference type="GO" id="GO:0003700">
    <property type="term" value="F:DNA-binding transcription factor activity"/>
    <property type="evidence" value="ECO:0007669"/>
    <property type="project" value="InterPro"/>
</dbReference>
<dbReference type="GO" id="GO:0005507">
    <property type="term" value="F:copper ion binding"/>
    <property type="evidence" value="ECO:0007669"/>
    <property type="project" value="InterPro"/>
</dbReference>
<organism evidence="7 8">
    <name type="scientific">Cardiobacterium hominis</name>
    <dbReference type="NCBI Taxonomy" id="2718"/>
    <lineage>
        <taxon>Bacteria</taxon>
        <taxon>Pseudomonadati</taxon>
        <taxon>Pseudomonadota</taxon>
        <taxon>Gammaproteobacteria</taxon>
        <taxon>Cardiobacteriales</taxon>
        <taxon>Cardiobacteriaceae</taxon>
        <taxon>Cardiobacterium</taxon>
    </lineage>
</organism>
<dbReference type="CDD" id="cd01108">
    <property type="entry name" value="HTH_CueR"/>
    <property type="match status" value="1"/>
</dbReference>
<evidence type="ECO:0000259" key="6">
    <source>
        <dbReference type="PROSITE" id="PS50937"/>
    </source>
</evidence>
<dbReference type="Proteomes" id="UP000190837">
    <property type="component" value="Unassembled WGS sequence"/>
</dbReference>
<keyword evidence="5" id="KW-0804">Transcription</keyword>
<dbReference type="SMART" id="SM00422">
    <property type="entry name" value="HTH_MERR"/>
    <property type="match status" value="1"/>
</dbReference>
<dbReference type="Gene3D" id="1.10.1660.10">
    <property type="match status" value="1"/>
</dbReference>
<dbReference type="PROSITE" id="PS50937">
    <property type="entry name" value="HTH_MERR_2"/>
    <property type="match status" value="1"/>
</dbReference>
<dbReference type="PANTHER" id="PTHR30204">
    <property type="entry name" value="REDOX-CYCLING DRUG-SENSING TRANSCRIPTIONAL ACTIVATOR SOXR"/>
    <property type="match status" value="1"/>
</dbReference>
<dbReference type="EMBL" id="FKLO01000049">
    <property type="protein sequence ID" value="SAM65425.1"/>
    <property type="molecule type" value="Genomic_DNA"/>
</dbReference>
<dbReference type="InterPro" id="IPR000551">
    <property type="entry name" value="MerR-type_HTH_dom"/>
</dbReference>
<evidence type="ECO:0000256" key="5">
    <source>
        <dbReference type="ARBA" id="ARBA00023163"/>
    </source>
</evidence>
<gene>
    <name evidence="7" type="ORF">CHUV0807_1351</name>
</gene>
<dbReference type="PROSITE" id="PS00552">
    <property type="entry name" value="HTH_MERR_1"/>
    <property type="match status" value="1"/>
</dbReference>
<proteinExistence type="predicted"/>
<evidence type="ECO:0000256" key="3">
    <source>
        <dbReference type="ARBA" id="ARBA00023015"/>
    </source>
</evidence>
<dbReference type="InterPro" id="IPR015358">
    <property type="entry name" value="Tscrpt_reg_MerR_DNA-bd"/>
</dbReference>
<dbReference type="InterPro" id="IPR009061">
    <property type="entry name" value="DNA-bd_dom_put_sf"/>
</dbReference>
<accession>A0A1C3H4X4</accession>
<comment type="subcellular location">
    <subcellularLocation>
        <location evidence="1">Cytoplasm</location>
    </subcellularLocation>
</comment>
<evidence type="ECO:0000313" key="8">
    <source>
        <dbReference type="Proteomes" id="UP000190837"/>
    </source>
</evidence>
<sequence>MNISEAARHSGLSAKQIRDYEKQGLLAPAARSDAGYRRYGAGDLARLHFIRHAREVGFSLKQIATLLRLQEDPRRHAGEVKRLAAEHIAALNAQIASLEAMRAELQRWHDACHGDQRPECAILDGLQT</sequence>
<dbReference type="SUPFAM" id="SSF46955">
    <property type="entry name" value="Putative DNA-binding domain"/>
    <property type="match status" value="1"/>
</dbReference>
<evidence type="ECO:0000313" key="7">
    <source>
        <dbReference type="EMBL" id="SAM65425.1"/>
    </source>
</evidence>
<dbReference type="PANTHER" id="PTHR30204:SF94">
    <property type="entry name" value="HEAVY METAL-DEPENDENT TRANSCRIPTIONAL REGULATOR HI_0293-RELATED"/>
    <property type="match status" value="1"/>
</dbReference>
<evidence type="ECO:0000256" key="1">
    <source>
        <dbReference type="ARBA" id="ARBA00004496"/>
    </source>
</evidence>
<keyword evidence="3" id="KW-0805">Transcription regulation</keyword>
<dbReference type="RefSeq" id="WP_048714609.1">
    <property type="nucleotide sequence ID" value="NZ_CALFOW010000184.1"/>
</dbReference>
<dbReference type="InterPro" id="IPR047057">
    <property type="entry name" value="MerR_fam"/>
</dbReference>
<dbReference type="NCBIfam" id="TIGR02044">
    <property type="entry name" value="CueR"/>
    <property type="match status" value="1"/>
</dbReference>
<name>A0A1C3H4X4_9GAMM</name>
<dbReference type="GO" id="GO:0003677">
    <property type="term" value="F:DNA binding"/>
    <property type="evidence" value="ECO:0007669"/>
    <property type="project" value="UniProtKB-KW"/>
</dbReference>
<evidence type="ECO:0000256" key="2">
    <source>
        <dbReference type="ARBA" id="ARBA00022490"/>
    </source>
</evidence>
<dbReference type="Pfam" id="PF00376">
    <property type="entry name" value="MerR"/>
    <property type="match status" value="1"/>
</dbReference>
<dbReference type="AlphaFoldDB" id="A0A1C3H4X4"/>
<dbReference type="GO" id="GO:0005737">
    <property type="term" value="C:cytoplasm"/>
    <property type="evidence" value="ECO:0007669"/>
    <property type="project" value="UniProtKB-SubCell"/>
</dbReference>